<comment type="caution">
    <text evidence="1">The sequence shown here is derived from an EMBL/GenBank/DDBJ whole genome shotgun (WGS) entry which is preliminary data.</text>
</comment>
<proteinExistence type="predicted"/>
<keyword evidence="2" id="KW-1185">Reference proteome</keyword>
<reference evidence="1" key="1">
    <citation type="submission" date="2023-04" db="EMBL/GenBank/DDBJ databases">
        <title>Ambrosiozyma monospora NBRC 10751.</title>
        <authorList>
            <person name="Ichikawa N."/>
            <person name="Sato H."/>
            <person name="Tonouchi N."/>
        </authorList>
    </citation>
    <scope>NUCLEOTIDE SEQUENCE</scope>
    <source>
        <strain evidence="1">NBRC 10751</strain>
    </source>
</reference>
<evidence type="ECO:0000313" key="2">
    <source>
        <dbReference type="Proteomes" id="UP001165064"/>
    </source>
</evidence>
<organism evidence="1 2">
    <name type="scientific">Ambrosiozyma monospora</name>
    <name type="common">Yeast</name>
    <name type="synonym">Endomycopsis monosporus</name>
    <dbReference type="NCBI Taxonomy" id="43982"/>
    <lineage>
        <taxon>Eukaryota</taxon>
        <taxon>Fungi</taxon>
        <taxon>Dikarya</taxon>
        <taxon>Ascomycota</taxon>
        <taxon>Saccharomycotina</taxon>
        <taxon>Pichiomycetes</taxon>
        <taxon>Pichiales</taxon>
        <taxon>Pichiaceae</taxon>
        <taxon>Ambrosiozyma</taxon>
    </lineage>
</organism>
<name>A0ACB5TQ48_AMBMO</name>
<dbReference type="Proteomes" id="UP001165064">
    <property type="component" value="Unassembled WGS sequence"/>
</dbReference>
<gene>
    <name evidence="1" type="ORF">Amon02_000911000</name>
</gene>
<evidence type="ECO:0000313" key="1">
    <source>
        <dbReference type="EMBL" id="GME92594.1"/>
    </source>
</evidence>
<accession>A0ACB5TQ48</accession>
<protein>
    <submittedName>
        <fullName evidence="1">Unnamed protein product</fullName>
    </submittedName>
</protein>
<sequence length="519" mass="57516">MMKKFKNFFTFLFSGDDDADTIKAGQIAYDCAMKYLKELSGGDGSYALVNDDENMLLSIPEVSAVGGIVDYSLGKAFFCMLLKKYTVIYKLLEDHVLPILESTGGSLQTFWANFYLGLSLIKCPDKLPDQQEKLTTVLADLKSLVSINPSLCEPKYLYLLALFSIREEDSEIDTLDLFEAAAESALRYGSTFDSAIISEECGYWLKANSKSKTRSQKYFTEALKYYEIWGCRFKAEQMKDMLGSFTLISYSQLAANNNNSPNSPRGSFEKLSDDSRSVSSSVITATPGASSFIGSTPVFSKAFKSLGVSVSTPSTPNIPNTPNTPKLTPPLISHMKPFSFTGESDIYSSPDSGEGTSTVASASHHNHHLVSEEVEAELEAEVEAEVEMEEEQQNLTMKRSASLSELNDRNSIVKELLEGALEILQGQYGCIVLLDDSDIPFVEAVGTPSDGVELLQHEMLRFRGDICPISLICDCIKDSSYINRESDPVTFDERYPNDDYYFESNSTHAVVYVVYQEKS</sequence>
<dbReference type="EMBL" id="BSXS01008470">
    <property type="protein sequence ID" value="GME92594.1"/>
    <property type="molecule type" value="Genomic_DNA"/>
</dbReference>